<keyword evidence="2" id="KW-0238">DNA-binding</keyword>
<dbReference type="AlphaFoldDB" id="A0A5R9GBV9"/>
<keyword evidence="3" id="KW-0804">Transcription</keyword>
<dbReference type="InterPro" id="IPR009057">
    <property type="entry name" value="Homeodomain-like_sf"/>
</dbReference>
<dbReference type="InterPro" id="IPR014710">
    <property type="entry name" value="RmlC-like_jellyroll"/>
</dbReference>
<dbReference type="SUPFAM" id="SSF51215">
    <property type="entry name" value="Regulatory protein AraC"/>
    <property type="match status" value="1"/>
</dbReference>
<evidence type="ECO:0000256" key="1">
    <source>
        <dbReference type="ARBA" id="ARBA00023015"/>
    </source>
</evidence>
<evidence type="ECO:0000313" key="6">
    <source>
        <dbReference type="Proteomes" id="UP000309676"/>
    </source>
</evidence>
<dbReference type="Gene3D" id="1.10.10.60">
    <property type="entry name" value="Homeodomain-like"/>
    <property type="match status" value="2"/>
</dbReference>
<dbReference type="InterPro" id="IPR018062">
    <property type="entry name" value="HTH_AraC-typ_CS"/>
</dbReference>
<keyword evidence="1" id="KW-0805">Transcription regulation</keyword>
<feature type="domain" description="HTH araC/xylS-type" evidence="4">
    <location>
        <begin position="193"/>
        <end position="291"/>
    </location>
</feature>
<dbReference type="Pfam" id="PF02311">
    <property type="entry name" value="AraC_binding"/>
    <property type="match status" value="1"/>
</dbReference>
<dbReference type="PRINTS" id="PR00032">
    <property type="entry name" value="HTHARAC"/>
</dbReference>
<organism evidence="5 6">
    <name type="scientific">Paenibacillus antri</name>
    <dbReference type="NCBI Taxonomy" id="2582848"/>
    <lineage>
        <taxon>Bacteria</taxon>
        <taxon>Bacillati</taxon>
        <taxon>Bacillota</taxon>
        <taxon>Bacilli</taxon>
        <taxon>Bacillales</taxon>
        <taxon>Paenibacillaceae</taxon>
        <taxon>Paenibacillus</taxon>
    </lineage>
</organism>
<dbReference type="SMART" id="SM00342">
    <property type="entry name" value="HTH_ARAC"/>
    <property type="match status" value="1"/>
</dbReference>
<dbReference type="InterPro" id="IPR003313">
    <property type="entry name" value="AraC-bd"/>
</dbReference>
<dbReference type="Gene3D" id="2.60.120.10">
    <property type="entry name" value="Jelly Rolls"/>
    <property type="match status" value="1"/>
</dbReference>
<dbReference type="OrthoDB" id="9791615at2"/>
<protein>
    <submittedName>
        <fullName evidence="5">Helix-turn-helix domain-containing protein</fullName>
    </submittedName>
</protein>
<dbReference type="GO" id="GO:0003700">
    <property type="term" value="F:DNA-binding transcription factor activity"/>
    <property type="evidence" value="ECO:0007669"/>
    <property type="project" value="InterPro"/>
</dbReference>
<dbReference type="RefSeq" id="WP_138193472.1">
    <property type="nucleotide sequence ID" value="NZ_VCIW01000003.1"/>
</dbReference>
<accession>A0A5R9GBV9</accession>
<dbReference type="InterPro" id="IPR018060">
    <property type="entry name" value="HTH_AraC"/>
</dbReference>
<dbReference type="PANTHER" id="PTHR43280:SF28">
    <property type="entry name" value="HTH-TYPE TRANSCRIPTIONAL ACTIVATOR RHAS"/>
    <property type="match status" value="1"/>
</dbReference>
<comment type="caution">
    <text evidence="5">The sequence shown here is derived from an EMBL/GenBank/DDBJ whole genome shotgun (WGS) entry which is preliminary data.</text>
</comment>
<name>A0A5R9GBV9_9BACL</name>
<dbReference type="GO" id="GO:0043565">
    <property type="term" value="F:sequence-specific DNA binding"/>
    <property type="evidence" value="ECO:0007669"/>
    <property type="project" value="InterPro"/>
</dbReference>
<proteinExistence type="predicted"/>
<dbReference type="PROSITE" id="PS00041">
    <property type="entry name" value="HTH_ARAC_FAMILY_1"/>
    <property type="match status" value="1"/>
</dbReference>
<dbReference type="Pfam" id="PF12833">
    <property type="entry name" value="HTH_18"/>
    <property type="match status" value="1"/>
</dbReference>
<dbReference type="PANTHER" id="PTHR43280">
    <property type="entry name" value="ARAC-FAMILY TRANSCRIPTIONAL REGULATOR"/>
    <property type="match status" value="1"/>
</dbReference>
<evidence type="ECO:0000313" key="5">
    <source>
        <dbReference type="EMBL" id="TLS53231.1"/>
    </source>
</evidence>
<sequence>MNVLRGAAFFPDASFPFFIQKYTIRRGEVVPTHTHDFLEFVYVAHGGATHDIANQRYLLSTGDVFVLEPETYHSYTGSDAEDTIVYNVLFKKEFLQREFDDLLRMPAIVNSFYLAPFLRKSASFIPHVSLLPGQRTAIETHLSKMSEEFESQASGYRLILKSRWIECLVLLNRFYEENGSADESSLGKDEWMRSIVHFVREHYRQPLTLAQLSATCGMSVSSFTAKFKKATGMSFLDYKHSLQIRHACDMLRTSDTKIVYVAYSAGFQDVSFFNRVFRKHTGMSPRHYRRLHGSQVE</sequence>
<dbReference type="InterPro" id="IPR020449">
    <property type="entry name" value="Tscrpt_reg_AraC-type_HTH"/>
</dbReference>
<reference evidence="5 6" key="1">
    <citation type="submission" date="2019-05" db="EMBL/GenBank/DDBJ databases">
        <authorList>
            <person name="Narsing Rao M.P."/>
            <person name="Li W.J."/>
        </authorList>
    </citation>
    <scope>NUCLEOTIDE SEQUENCE [LARGE SCALE GENOMIC DNA]</scope>
    <source>
        <strain evidence="5 6">SYSU_K30003</strain>
    </source>
</reference>
<gene>
    <name evidence="5" type="ORF">FE782_07670</name>
</gene>
<evidence type="ECO:0000256" key="2">
    <source>
        <dbReference type="ARBA" id="ARBA00023125"/>
    </source>
</evidence>
<evidence type="ECO:0000259" key="4">
    <source>
        <dbReference type="PROSITE" id="PS01124"/>
    </source>
</evidence>
<dbReference type="EMBL" id="VCIW01000003">
    <property type="protein sequence ID" value="TLS53231.1"/>
    <property type="molecule type" value="Genomic_DNA"/>
</dbReference>
<dbReference type="InterPro" id="IPR037923">
    <property type="entry name" value="HTH-like"/>
</dbReference>
<keyword evidence="6" id="KW-1185">Reference proteome</keyword>
<dbReference type="SUPFAM" id="SSF46689">
    <property type="entry name" value="Homeodomain-like"/>
    <property type="match status" value="2"/>
</dbReference>
<dbReference type="Proteomes" id="UP000309676">
    <property type="component" value="Unassembled WGS sequence"/>
</dbReference>
<dbReference type="PROSITE" id="PS01124">
    <property type="entry name" value="HTH_ARAC_FAMILY_2"/>
    <property type="match status" value="1"/>
</dbReference>
<evidence type="ECO:0000256" key="3">
    <source>
        <dbReference type="ARBA" id="ARBA00023163"/>
    </source>
</evidence>